<reference evidence="2 3" key="1">
    <citation type="submission" date="2020-10" db="EMBL/GenBank/DDBJ databases">
        <title>Mucilaginibacter mali sp. nov., isolated from rhizosphere soil of apple orchard.</title>
        <authorList>
            <person name="Lee J.-S."/>
            <person name="Kim H.S."/>
            <person name="Kim J.-S."/>
        </authorList>
    </citation>
    <scope>NUCLEOTIDE SEQUENCE [LARGE SCALE GENOMIC DNA]</scope>
    <source>
        <strain evidence="2 3">KCTC 23157</strain>
    </source>
</reference>
<dbReference type="InterPro" id="IPR024442">
    <property type="entry name" value="Transposase_Zn_ribbon"/>
</dbReference>
<dbReference type="Pfam" id="PF12762">
    <property type="entry name" value="DDE_Tnp_IS1595"/>
    <property type="match status" value="1"/>
</dbReference>
<organism evidence="2 3">
    <name type="scientific">Mucilaginibacter boryungensis</name>
    <dbReference type="NCBI Taxonomy" id="768480"/>
    <lineage>
        <taxon>Bacteria</taxon>
        <taxon>Pseudomonadati</taxon>
        <taxon>Bacteroidota</taxon>
        <taxon>Sphingobacteriia</taxon>
        <taxon>Sphingobacteriales</taxon>
        <taxon>Sphingobacteriaceae</taxon>
        <taxon>Mucilaginibacter</taxon>
    </lineage>
</organism>
<proteinExistence type="predicted"/>
<dbReference type="RefSeq" id="WP_194104485.1">
    <property type="nucleotide sequence ID" value="NZ_JADFFM010000001.1"/>
</dbReference>
<evidence type="ECO:0000259" key="1">
    <source>
        <dbReference type="SMART" id="SM01126"/>
    </source>
</evidence>
<protein>
    <submittedName>
        <fullName evidence="2">IS1595 family transposase</fullName>
    </submittedName>
</protein>
<dbReference type="NCBIfam" id="NF033547">
    <property type="entry name" value="transpos_IS1595"/>
    <property type="match status" value="1"/>
</dbReference>
<sequence>MTSQFKSLKQVIHYFKDETTCKAYLAKQRWGDTPSCPHCGNVGAYVTNRGFKCKAKECAKKFSVTSGTIFENTKIPLSDWFAAIYLATAHKKGISSLQLSRDLNITQKSAWFILHRVREMLTENAPEMLTGTVEVDETYVGGATKNKSNKKRAELRLTGGQYFSKTSVVAMLERESGTVQTTVFKANSVKTSDVLPIIQSTVGEQALIITDSSTMYGSLKQSYKHEVVNHVQKEYVRGAMHTNTIEGFFSQLKRGIVGVYHFVSTKHLHRYCHEFGYRYNTRKILDPVRFEGAIKNVNGKRLTYKKLIA</sequence>
<evidence type="ECO:0000313" key="3">
    <source>
        <dbReference type="Proteomes" id="UP000632774"/>
    </source>
</evidence>
<name>A0ABR9XCE6_9SPHI</name>
<dbReference type="PANTHER" id="PTHR47163">
    <property type="entry name" value="DDE_TNP_IS1595 DOMAIN-CONTAINING PROTEIN"/>
    <property type="match status" value="1"/>
</dbReference>
<evidence type="ECO:0000313" key="2">
    <source>
        <dbReference type="EMBL" id="MBE9665069.1"/>
    </source>
</evidence>
<dbReference type="InterPro" id="IPR024445">
    <property type="entry name" value="Tnp_ISXO2-like"/>
</dbReference>
<dbReference type="Pfam" id="PF12760">
    <property type="entry name" value="Zn_ribbon_IS1595"/>
    <property type="match status" value="1"/>
</dbReference>
<comment type="caution">
    <text evidence="2">The sequence shown here is derived from an EMBL/GenBank/DDBJ whole genome shotgun (WGS) entry which is preliminary data.</text>
</comment>
<gene>
    <name evidence="2" type="ORF">IRJ18_01765</name>
</gene>
<accession>A0ABR9XCE6</accession>
<dbReference type="EMBL" id="JADFFM010000001">
    <property type="protein sequence ID" value="MBE9665069.1"/>
    <property type="molecule type" value="Genomic_DNA"/>
</dbReference>
<dbReference type="SMART" id="SM01126">
    <property type="entry name" value="DDE_Tnp_IS1595"/>
    <property type="match status" value="1"/>
</dbReference>
<feature type="domain" description="ISXO2-like transposase" evidence="1">
    <location>
        <begin position="128"/>
        <end position="280"/>
    </location>
</feature>
<dbReference type="Proteomes" id="UP000632774">
    <property type="component" value="Unassembled WGS sequence"/>
</dbReference>
<dbReference type="PANTHER" id="PTHR47163:SF2">
    <property type="entry name" value="SI:DKEY-17M8.2"/>
    <property type="match status" value="1"/>
</dbReference>
<dbReference type="InterPro" id="IPR053164">
    <property type="entry name" value="IS1016-like_transposase"/>
</dbReference>
<keyword evidence="3" id="KW-1185">Reference proteome</keyword>